<evidence type="ECO:0000259" key="5">
    <source>
        <dbReference type="PROSITE" id="PS50975"/>
    </source>
</evidence>
<dbReference type="InterPro" id="IPR013815">
    <property type="entry name" value="ATP_grasp_subdomain_1"/>
</dbReference>
<evidence type="ECO:0000256" key="3">
    <source>
        <dbReference type="ARBA" id="ARBA00022840"/>
    </source>
</evidence>
<evidence type="ECO:0000313" key="6">
    <source>
        <dbReference type="EMBL" id="MCL2893934.1"/>
    </source>
</evidence>
<keyword evidence="3 4" id="KW-0067">ATP-binding</keyword>
<sequence length="410" mass="46341">MNVLIIGSGFAPAHRKLKEQGHKIFIIPDPHKKRLADIEELYEVVIYIHDVGHIEEYANRICDQKLLFNIDRVISFNEKWQCIAARVASRSGLPIIIEESLVELTIDKYAMRKHLQQTGIASVQFEKVTHYEDLPDAFRRIGFPAILKPLSGEASRNIFLIKDEVSYQQLATTLKKEFNEDYLLESFVAGDEYSIEAVSYNGKHYILAITKKFKNENFIEIGHLLPAPLNAEQTSQIHEYVKSILEALNFNNCPSHTEVILSPSGPVLIESHTRPGGDNIYRLLEFSNGVDLMNIVAKINTNALQDSDLCKKKETEYAAIWYAAQEGNNAFTLEAISHIEEAWNSESIKDITLLTQLGDHARKVTNSFDRSAFAIATGKTSDDALHAAKSALAKISFHYRYHLPLQQVNS</sequence>
<dbReference type="InterPro" id="IPR040570">
    <property type="entry name" value="LAL_C2"/>
</dbReference>
<evidence type="ECO:0000256" key="4">
    <source>
        <dbReference type="PROSITE-ProRule" id="PRU00409"/>
    </source>
</evidence>
<dbReference type="Pfam" id="PF13535">
    <property type="entry name" value="ATP-grasp_4"/>
    <property type="match status" value="1"/>
</dbReference>
<dbReference type="InterPro" id="IPR011761">
    <property type="entry name" value="ATP-grasp"/>
</dbReference>
<reference evidence="6 7" key="1">
    <citation type="submission" date="2022-02" db="EMBL/GenBank/DDBJ databases">
        <title>Description of Brenneria tiliae sp. nov. isolated from symptomatic Tilia x moltkei and Tilia x europaea trees in the UK.</title>
        <authorList>
            <person name="Kile H."/>
        </authorList>
    </citation>
    <scope>NUCLEOTIDE SEQUENCE [LARGE SCALE GENOMIC DNA]</scope>
    <source>
        <strain evidence="6 7">MC1SB4.1</strain>
    </source>
</reference>
<dbReference type="InterPro" id="IPR052032">
    <property type="entry name" value="ATP-dep_AA_Ligase"/>
</dbReference>
<organism evidence="6 7">
    <name type="scientific">Brenneria tiliae</name>
    <dbReference type="NCBI Taxonomy" id="2914984"/>
    <lineage>
        <taxon>Bacteria</taxon>
        <taxon>Pseudomonadati</taxon>
        <taxon>Pseudomonadota</taxon>
        <taxon>Gammaproteobacteria</taxon>
        <taxon>Enterobacterales</taxon>
        <taxon>Pectobacteriaceae</taxon>
        <taxon>Brenneria</taxon>
    </lineage>
</organism>
<comment type="caution">
    <text evidence="6">The sequence shown here is derived from an EMBL/GenBank/DDBJ whole genome shotgun (WGS) entry which is preliminary data.</text>
</comment>
<dbReference type="Pfam" id="PF18603">
    <property type="entry name" value="LAL_C2"/>
    <property type="match status" value="1"/>
</dbReference>
<dbReference type="PROSITE" id="PS50975">
    <property type="entry name" value="ATP_GRASP"/>
    <property type="match status" value="1"/>
</dbReference>
<dbReference type="Proteomes" id="UP001203069">
    <property type="component" value="Unassembled WGS sequence"/>
</dbReference>
<dbReference type="Gene3D" id="3.40.50.20">
    <property type="match status" value="1"/>
</dbReference>
<evidence type="ECO:0000313" key="7">
    <source>
        <dbReference type="Proteomes" id="UP001203069"/>
    </source>
</evidence>
<proteinExistence type="predicted"/>
<dbReference type="PANTHER" id="PTHR43585">
    <property type="entry name" value="FUMIPYRROLE BIOSYNTHESIS PROTEIN C"/>
    <property type="match status" value="1"/>
</dbReference>
<keyword evidence="7" id="KW-1185">Reference proteome</keyword>
<dbReference type="Gene3D" id="3.30.470.20">
    <property type="entry name" value="ATP-grasp fold, B domain"/>
    <property type="match status" value="1"/>
</dbReference>
<evidence type="ECO:0000256" key="2">
    <source>
        <dbReference type="ARBA" id="ARBA00022741"/>
    </source>
</evidence>
<dbReference type="RefSeq" id="WP_249245259.1">
    <property type="nucleotide sequence ID" value="NZ_JAKPBZ010000113.1"/>
</dbReference>
<protein>
    <submittedName>
        <fullName evidence="6">ATP-grasp domain-containing protein</fullName>
    </submittedName>
</protein>
<keyword evidence="1" id="KW-0436">Ligase</keyword>
<accession>A0ABT0MVQ1</accession>
<feature type="domain" description="ATP-grasp" evidence="5">
    <location>
        <begin position="112"/>
        <end position="301"/>
    </location>
</feature>
<name>A0ABT0MVQ1_9GAMM</name>
<evidence type="ECO:0000256" key="1">
    <source>
        <dbReference type="ARBA" id="ARBA00022598"/>
    </source>
</evidence>
<gene>
    <name evidence="6" type="ORF">MFP26_14690</name>
</gene>
<dbReference type="EMBL" id="JAKPBZ010000113">
    <property type="protein sequence ID" value="MCL2893934.1"/>
    <property type="molecule type" value="Genomic_DNA"/>
</dbReference>
<dbReference type="Gene3D" id="3.30.1490.20">
    <property type="entry name" value="ATP-grasp fold, A domain"/>
    <property type="match status" value="1"/>
</dbReference>
<dbReference type="SUPFAM" id="SSF56059">
    <property type="entry name" value="Glutathione synthetase ATP-binding domain-like"/>
    <property type="match status" value="1"/>
</dbReference>
<keyword evidence="2 4" id="KW-0547">Nucleotide-binding</keyword>
<dbReference type="PANTHER" id="PTHR43585:SF2">
    <property type="entry name" value="ATP-GRASP ENZYME FSQD"/>
    <property type="match status" value="1"/>
</dbReference>